<evidence type="ECO:0000313" key="7">
    <source>
        <dbReference type="Proteomes" id="UP000615003"/>
    </source>
</evidence>
<dbReference type="InterPro" id="IPR029787">
    <property type="entry name" value="Nucleotide_cyclase"/>
</dbReference>
<evidence type="ECO:0000259" key="3">
    <source>
        <dbReference type="PROSITE" id="PS50887"/>
    </source>
</evidence>
<reference evidence="5 6" key="2">
    <citation type="submission" date="2017-11" db="EMBL/GenBank/DDBJ databases">
        <authorList>
            <person name="Han C.G."/>
        </authorList>
    </citation>
    <scope>NUCLEOTIDE SEQUENCE [LARGE SCALE GENOMIC DNA]</scope>
    <source>
        <strain evidence="6">ATCC 43555</strain>
        <strain evidence="5">ATCC43555</strain>
    </source>
</reference>
<comment type="cofactor">
    <cofactor evidence="1">
        <name>Mg(2+)</name>
        <dbReference type="ChEBI" id="CHEBI:18420"/>
    </cofactor>
</comment>
<dbReference type="RefSeq" id="WP_104642130.1">
    <property type="nucleotide sequence ID" value="NZ_AQGW01000018.1"/>
</dbReference>
<dbReference type="InterPro" id="IPR000160">
    <property type="entry name" value="GGDEF_dom"/>
</dbReference>
<protein>
    <recommendedName>
        <fullName evidence="2">diguanylate cyclase</fullName>
        <ecNumber evidence="2">2.7.7.65</ecNumber>
    </recommendedName>
</protein>
<dbReference type="EC" id="2.7.7.65" evidence="2"/>
<dbReference type="CDD" id="cd01949">
    <property type="entry name" value="GGDEF"/>
    <property type="match status" value="1"/>
</dbReference>
<dbReference type="PROSITE" id="PS50887">
    <property type="entry name" value="GGDEF"/>
    <property type="match status" value="1"/>
</dbReference>
<dbReference type="EMBL" id="AQGW01000018">
    <property type="protein sequence ID" value="MBE0382281.1"/>
    <property type="molecule type" value="Genomic_DNA"/>
</dbReference>
<dbReference type="GO" id="GO:0005886">
    <property type="term" value="C:plasma membrane"/>
    <property type="evidence" value="ECO:0007669"/>
    <property type="project" value="TreeGrafter"/>
</dbReference>
<dbReference type="Pfam" id="PF00990">
    <property type="entry name" value="GGDEF"/>
    <property type="match status" value="1"/>
</dbReference>
<dbReference type="InterPro" id="IPR043128">
    <property type="entry name" value="Rev_trsase/Diguanyl_cyclase"/>
</dbReference>
<dbReference type="AlphaFoldDB" id="A0A2K4X709"/>
<proteinExistence type="predicted"/>
<dbReference type="PANTHER" id="PTHR45138:SF24">
    <property type="entry name" value="DIGUANYLATE CYCLASE DGCC-RELATED"/>
    <property type="match status" value="1"/>
</dbReference>
<dbReference type="NCBIfam" id="TIGR00254">
    <property type="entry name" value="GGDEF"/>
    <property type="match status" value="1"/>
</dbReference>
<dbReference type="PANTHER" id="PTHR45138">
    <property type="entry name" value="REGULATORY COMPONENTS OF SENSORY TRANSDUCTION SYSTEM"/>
    <property type="match status" value="1"/>
</dbReference>
<dbReference type="FunFam" id="3.30.70.270:FF:000001">
    <property type="entry name" value="Diguanylate cyclase domain protein"/>
    <property type="match status" value="1"/>
</dbReference>
<dbReference type="GO" id="GO:0043709">
    <property type="term" value="P:cell adhesion involved in single-species biofilm formation"/>
    <property type="evidence" value="ECO:0007669"/>
    <property type="project" value="TreeGrafter"/>
</dbReference>
<gene>
    <name evidence="5" type="ORF">PCAR9_A20503</name>
    <name evidence="4" type="ORF">PCARR_a0581</name>
</gene>
<dbReference type="EMBL" id="LT965928">
    <property type="protein sequence ID" value="SOU40073.1"/>
    <property type="molecule type" value="Genomic_DNA"/>
</dbReference>
<dbReference type="GeneID" id="93662714"/>
<dbReference type="GO" id="GO:1902201">
    <property type="term" value="P:negative regulation of bacterial-type flagellum-dependent cell motility"/>
    <property type="evidence" value="ECO:0007669"/>
    <property type="project" value="TreeGrafter"/>
</dbReference>
<dbReference type="SMART" id="SM00267">
    <property type="entry name" value="GGDEF"/>
    <property type="match status" value="1"/>
</dbReference>
<organism evidence="5 6">
    <name type="scientific">Pseudoalteromonas carrageenovora IAM 12662</name>
    <dbReference type="NCBI Taxonomy" id="1314868"/>
    <lineage>
        <taxon>Bacteria</taxon>
        <taxon>Pseudomonadati</taxon>
        <taxon>Pseudomonadota</taxon>
        <taxon>Gammaproteobacteria</taxon>
        <taxon>Alteromonadales</taxon>
        <taxon>Pseudoalteromonadaceae</taxon>
        <taxon>Pseudoalteromonas</taxon>
    </lineage>
</organism>
<dbReference type="Gene3D" id="3.30.450.20">
    <property type="entry name" value="PAS domain"/>
    <property type="match status" value="1"/>
</dbReference>
<dbReference type="Proteomes" id="UP000615003">
    <property type="component" value="Unassembled WGS sequence"/>
</dbReference>
<dbReference type="Gene3D" id="3.30.70.270">
    <property type="match status" value="1"/>
</dbReference>
<dbReference type="SUPFAM" id="SSF55785">
    <property type="entry name" value="PYP-like sensor domain (PAS domain)"/>
    <property type="match status" value="1"/>
</dbReference>
<feature type="domain" description="GGDEF" evidence="3">
    <location>
        <begin position="169"/>
        <end position="306"/>
    </location>
</feature>
<dbReference type="Proteomes" id="UP000238288">
    <property type="component" value="Chromosome PCAR9a"/>
</dbReference>
<dbReference type="SUPFAM" id="SSF55073">
    <property type="entry name" value="Nucleotide cyclase"/>
    <property type="match status" value="1"/>
</dbReference>
<dbReference type="InterPro" id="IPR035965">
    <property type="entry name" value="PAS-like_dom_sf"/>
</dbReference>
<evidence type="ECO:0000313" key="5">
    <source>
        <dbReference type="EMBL" id="SOU40073.1"/>
    </source>
</evidence>
<evidence type="ECO:0000256" key="2">
    <source>
        <dbReference type="ARBA" id="ARBA00012528"/>
    </source>
</evidence>
<reference evidence="4 7" key="1">
    <citation type="submission" date="2015-06" db="EMBL/GenBank/DDBJ databases">
        <title>Genome sequence of Pseudoalteromonas carrageenovora.</title>
        <authorList>
            <person name="Xie B.-B."/>
            <person name="Rong J.-C."/>
            <person name="Qin Q.-L."/>
            <person name="Zhang Y.-Z."/>
        </authorList>
    </citation>
    <scope>NUCLEOTIDE SEQUENCE [LARGE SCALE GENOMIC DNA]</scope>
    <source>
        <strain evidence="4 7">IAM 12662</strain>
    </source>
</reference>
<keyword evidence="7" id="KW-1185">Reference proteome</keyword>
<dbReference type="GO" id="GO:0052621">
    <property type="term" value="F:diguanylate cyclase activity"/>
    <property type="evidence" value="ECO:0007669"/>
    <property type="project" value="UniProtKB-EC"/>
</dbReference>
<dbReference type="InterPro" id="IPR050469">
    <property type="entry name" value="Diguanylate_Cyclase"/>
</dbReference>
<evidence type="ECO:0000313" key="4">
    <source>
        <dbReference type="EMBL" id="MBE0382281.1"/>
    </source>
</evidence>
<evidence type="ECO:0000256" key="1">
    <source>
        <dbReference type="ARBA" id="ARBA00001946"/>
    </source>
</evidence>
<evidence type="ECO:0000313" key="6">
    <source>
        <dbReference type="Proteomes" id="UP000238288"/>
    </source>
</evidence>
<name>A0A2K4X709_PSEVC</name>
<accession>A0A2K4X709</accession>
<sequence>MLDDKIFLKQVLDTTPDQVVVINDSGEIVFVNKSWQNFGEQNDCTCCDVWEQKNYLVECKKAADNGDEFGLNAYQGILAIIEQQQSDFYLEYPCHSENEKRWFMMRVVPFELSDKKYYVISHQNITERKLAEEQVQKLAAIDGLTDIANRGFFDTFLEQEWNRCQRLGMPLSLAIIDIDDFKLLNDTYGHQQGDTCLKKVAKVLNEFTKRPGDLCARFGGEEFVLVYGNTSSDQALLVLNDILEKLKHLNIENKHSLPSRTLTVSVGLTTITPNSDFTCAHLIKEADDLLYKAKNKGKDALCVSDLAFI</sequence>
<dbReference type="OrthoDB" id="5620448at2"/>